<dbReference type="Gene3D" id="3.30.360.10">
    <property type="entry name" value="Dihydrodipicolinate Reductase, domain 2"/>
    <property type="match status" value="1"/>
</dbReference>
<name>A0A545U872_9GAMM</name>
<gene>
    <name evidence="2" type="ORF">FLL46_19825</name>
</gene>
<comment type="caution">
    <text evidence="2">The sequence shown here is derived from an EMBL/GenBank/DDBJ whole genome shotgun (WGS) entry which is preliminary data.</text>
</comment>
<keyword evidence="3" id="KW-1185">Reference proteome</keyword>
<dbReference type="PANTHER" id="PTHR43796">
    <property type="entry name" value="CARBOXYNORSPERMIDINE SYNTHASE"/>
    <property type="match status" value="1"/>
</dbReference>
<dbReference type="InterPro" id="IPR036291">
    <property type="entry name" value="NAD(P)-bd_dom_sf"/>
</dbReference>
<dbReference type="InterPro" id="IPR005097">
    <property type="entry name" value="Sacchrp_dh_NADP-bd"/>
</dbReference>
<protein>
    <submittedName>
        <fullName evidence="2">KR domain-containing protein</fullName>
    </submittedName>
</protein>
<dbReference type="Gene3D" id="3.40.50.720">
    <property type="entry name" value="NAD(P)-binding Rossmann-like Domain"/>
    <property type="match status" value="1"/>
</dbReference>
<dbReference type="AlphaFoldDB" id="A0A545U872"/>
<feature type="domain" description="Saccharopine dehydrogenase NADP binding" evidence="1">
    <location>
        <begin position="5"/>
        <end position="109"/>
    </location>
</feature>
<dbReference type="SUPFAM" id="SSF51735">
    <property type="entry name" value="NAD(P)-binding Rossmann-fold domains"/>
    <property type="match status" value="1"/>
</dbReference>
<evidence type="ECO:0000313" key="2">
    <source>
        <dbReference type="EMBL" id="TQV85603.1"/>
    </source>
</evidence>
<organism evidence="2 3">
    <name type="scientific">Aliikangiella coralliicola</name>
    <dbReference type="NCBI Taxonomy" id="2592383"/>
    <lineage>
        <taxon>Bacteria</taxon>
        <taxon>Pseudomonadati</taxon>
        <taxon>Pseudomonadota</taxon>
        <taxon>Gammaproteobacteria</taxon>
        <taxon>Oceanospirillales</taxon>
        <taxon>Pleioneaceae</taxon>
        <taxon>Aliikangiella</taxon>
    </lineage>
</organism>
<sequence>MRNLVILGGYGNFGKRIAQHLCQHKTKTIYIAGRNQAKAEAACASLSELTDHQKLIPLKLNTEGLDFMSSLKAVSPDILIHTAGPFQRQHYHVPQACIDADCHYIDLADDRRFVCDIGQLNQQAKDKNLLVVSGASSVPGLSSTVISQLALEYKSLETIDIAIAPGNKAERGMATLTGILSYTGHPFASFIDGQWQTIYGWMSSRQIDFGESVGKRWLANVDVPDLELFPGFYAGIKTVRFQAGLELALLHRTMEMMAWLAKKKWVKNWAPLAPLIFKISQGFNFFGSDIGGMRVQLDGINHNNQQQQTQWTLIAENGIGPFIPTFPSIILANKLIAGDITDYGAKPCLNLFSLTEFDFIAGPLGIYNKTIRENITQPVSPLTAANPTGANRG</sequence>
<evidence type="ECO:0000259" key="1">
    <source>
        <dbReference type="Pfam" id="PF03435"/>
    </source>
</evidence>
<dbReference type="Pfam" id="PF03435">
    <property type="entry name" value="Sacchrp_dh_NADP"/>
    <property type="match status" value="1"/>
</dbReference>
<accession>A0A545U872</accession>
<dbReference type="OrthoDB" id="528778at2"/>
<dbReference type="PANTHER" id="PTHR43796:SF2">
    <property type="entry name" value="CARBOXYNORSPERMIDINE SYNTHASE"/>
    <property type="match status" value="1"/>
</dbReference>
<evidence type="ECO:0000313" key="3">
    <source>
        <dbReference type="Proteomes" id="UP000315439"/>
    </source>
</evidence>
<dbReference type="Proteomes" id="UP000315439">
    <property type="component" value="Unassembled WGS sequence"/>
</dbReference>
<proteinExistence type="predicted"/>
<reference evidence="2 3" key="1">
    <citation type="submission" date="2019-07" db="EMBL/GenBank/DDBJ databases">
        <title>Draft genome for Aliikangiella sp. M105.</title>
        <authorList>
            <person name="Wang G."/>
        </authorList>
    </citation>
    <scope>NUCLEOTIDE SEQUENCE [LARGE SCALE GENOMIC DNA]</scope>
    <source>
        <strain evidence="2 3">M105</strain>
    </source>
</reference>
<dbReference type="EMBL" id="VIKS01000012">
    <property type="protein sequence ID" value="TQV85603.1"/>
    <property type="molecule type" value="Genomic_DNA"/>
</dbReference>